<keyword evidence="7" id="KW-1185">Reference proteome</keyword>
<feature type="chain" id="PRO_5012837355" description="Trehalase" evidence="5">
    <location>
        <begin position="20"/>
        <end position="685"/>
    </location>
</feature>
<dbReference type="PRINTS" id="PR00744">
    <property type="entry name" value="GLHYDRLASE37"/>
</dbReference>
<evidence type="ECO:0000256" key="3">
    <source>
        <dbReference type="ARBA" id="ARBA00023295"/>
    </source>
</evidence>
<dbReference type="Proteomes" id="UP000182658">
    <property type="component" value="Unassembled WGS sequence"/>
</dbReference>
<dbReference type="PANTHER" id="PTHR23403:SF1">
    <property type="entry name" value="TREHALASE"/>
    <property type="match status" value="1"/>
</dbReference>
<keyword evidence="5" id="KW-0732">Signal</keyword>
<dbReference type="EMBL" id="KV875093">
    <property type="protein sequence ID" value="OIW35429.1"/>
    <property type="molecule type" value="Genomic_DNA"/>
</dbReference>
<reference evidence="6 7" key="1">
    <citation type="submission" date="2016-10" db="EMBL/GenBank/DDBJ databases">
        <title>Draft genome sequence of Coniochaeta ligniaria NRRL30616, a lignocellulolytic fungus for bioabatement of inhibitors in plant biomass hydrolysates.</title>
        <authorList>
            <consortium name="DOE Joint Genome Institute"/>
            <person name="Jimenez D.J."/>
            <person name="Hector R.E."/>
            <person name="Riley R."/>
            <person name="Sun H."/>
            <person name="Grigoriev I.V."/>
            <person name="Van Elsas J.D."/>
            <person name="Nichols N.N."/>
        </authorList>
    </citation>
    <scope>NUCLEOTIDE SEQUENCE [LARGE SCALE GENOMIC DNA]</scope>
    <source>
        <strain evidence="6 7">NRRL 30616</strain>
    </source>
</reference>
<dbReference type="InterPro" id="IPR012341">
    <property type="entry name" value="6hp_glycosidase-like_sf"/>
</dbReference>
<dbReference type="InterPro" id="IPR001661">
    <property type="entry name" value="Glyco_hydro_37"/>
</dbReference>
<dbReference type="PROSITE" id="PS00928">
    <property type="entry name" value="TREHALASE_2"/>
    <property type="match status" value="1"/>
</dbReference>
<comment type="similarity">
    <text evidence="1 4">Belongs to the glycosyl hydrolase 37 family.</text>
</comment>
<dbReference type="InterPro" id="IPR018232">
    <property type="entry name" value="Glyco_hydro_37_CS"/>
</dbReference>
<dbReference type="STRING" id="1408157.A0A1J7J7L4"/>
<keyword evidence="3 4" id="KW-0326">Glycosidase</keyword>
<evidence type="ECO:0000256" key="2">
    <source>
        <dbReference type="ARBA" id="ARBA00022801"/>
    </source>
</evidence>
<evidence type="ECO:0000256" key="1">
    <source>
        <dbReference type="ARBA" id="ARBA00005615"/>
    </source>
</evidence>
<keyword evidence="2 4" id="KW-0378">Hydrolase</keyword>
<comment type="catalytic activity">
    <reaction evidence="4">
        <text>alpha,alpha-trehalose + H2O = alpha-D-glucose + beta-D-glucose</text>
        <dbReference type="Rhea" id="RHEA:32675"/>
        <dbReference type="ChEBI" id="CHEBI:15377"/>
        <dbReference type="ChEBI" id="CHEBI:15903"/>
        <dbReference type="ChEBI" id="CHEBI:16551"/>
        <dbReference type="ChEBI" id="CHEBI:17925"/>
        <dbReference type="EC" id="3.2.1.28"/>
    </reaction>
</comment>
<accession>A0A1J7J7L4</accession>
<dbReference type="Pfam" id="PF01204">
    <property type="entry name" value="Trehalase"/>
    <property type="match status" value="1"/>
</dbReference>
<dbReference type="PANTHER" id="PTHR23403">
    <property type="entry name" value="TREHALASE"/>
    <property type="match status" value="1"/>
</dbReference>
<dbReference type="Gene3D" id="1.50.10.10">
    <property type="match status" value="1"/>
</dbReference>
<evidence type="ECO:0000313" key="7">
    <source>
        <dbReference type="Proteomes" id="UP000182658"/>
    </source>
</evidence>
<name>A0A1J7J7L4_9PEZI</name>
<organism evidence="6 7">
    <name type="scientific">Coniochaeta ligniaria NRRL 30616</name>
    <dbReference type="NCBI Taxonomy" id="1408157"/>
    <lineage>
        <taxon>Eukaryota</taxon>
        <taxon>Fungi</taxon>
        <taxon>Dikarya</taxon>
        <taxon>Ascomycota</taxon>
        <taxon>Pezizomycotina</taxon>
        <taxon>Sordariomycetes</taxon>
        <taxon>Sordariomycetidae</taxon>
        <taxon>Coniochaetales</taxon>
        <taxon>Coniochaetaceae</taxon>
        <taxon>Coniochaeta</taxon>
    </lineage>
</organism>
<evidence type="ECO:0000256" key="5">
    <source>
        <dbReference type="SAM" id="SignalP"/>
    </source>
</evidence>
<protein>
    <recommendedName>
        <fullName evidence="4">Trehalase</fullName>
        <ecNumber evidence="4">3.2.1.28</ecNumber>
    </recommendedName>
    <alternativeName>
        <fullName evidence="4">Alpha-trehalose glucohydrolase</fullName>
    </alternativeName>
</protein>
<gene>
    <name evidence="6" type="ORF">CONLIGDRAFT_627498</name>
</gene>
<dbReference type="GO" id="GO:0004555">
    <property type="term" value="F:alpha,alpha-trehalase activity"/>
    <property type="evidence" value="ECO:0007669"/>
    <property type="project" value="UniProtKB-EC"/>
</dbReference>
<dbReference type="OrthoDB" id="3542292at2759"/>
<feature type="signal peptide" evidence="5">
    <location>
        <begin position="1"/>
        <end position="19"/>
    </location>
</feature>
<dbReference type="GO" id="GO:0005993">
    <property type="term" value="P:trehalose catabolic process"/>
    <property type="evidence" value="ECO:0007669"/>
    <property type="project" value="TreeGrafter"/>
</dbReference>
<dbReference type="InterPro" id="IPR008928">
    <property type="entry name" value="6-hairpin_glycosidase_sf"/>
</dbReference>
<evidence type="ECO:0000256" key="4">
    <source>
        <dbReference type="RuleBase" id="RU361180"/>
    </source>
</evidence>
<dbReference type="InParanoid" id="A0A1J7J7L4"/>
<dbReference type="SUPFAM" id="SSF48208">
    <property type="entry name" value="Six-hairpin glycosidases"/>
    <property type="match status" value="1"/>
</dbReference>
<dbReference type="AlphaFoldDB" id="A0A1J7J7L4"/>
<dbReference type="EC" id="3.2.1.28" evidence="4"/>
<proteinExistence type="inferred from homology"/>
<evidence type="ECO:0000313" key="6">
    <source>
        <dbReference type="EMBL" id="OIW35429.1"/>
    </source>
</evidence>
<sequence length="685" mass="75670">MALSRLMAALAASISVVNALYVNGSVTAPCDSPLYCQGDILKAIELAQPFSDSKTFVDMPTIKPLDEVIAAFNKLTLPITNNTELNDFLAANFAPAGGELETVPTNQLQTDPKFLDKLNDTVIREFSQAVIKIWPDLTRQYAGPSNCTGCVDSFIPVNRTFVVAGGRFREPYYWDSYWIVEGLLRTGGNFTAIARNTIENFLDLVETIGFVPNGARLYYLNRSQPPLLSKMVRSYVDYTNDTSILERAVPLLIKEHQFWQTNRTVVVTAADGKNYTLNRYHVNNNQPRPESFREDYITANNHSYYAASGIIYPEGKALNDSEKQQLYANLATGAESGWDYGTRWLARPNDAAKDVYFPLRSLNVVNIVPVDLNSILYGAESNIAHFLNQTGKSTEAYKWANLAAQRSEAMFALMWNSTLWSYFDYNLTSNAQNIYIPADDDAITAETSGAPAGYQILFDVAQLYPFWTGAAPDQLKDNPLAVKLAFSRVSSMLDRKAGGIPATNFQTGQQWDQPNVWPPLMHVLMAGLLNTPATFGEDDPSYQDVQALALRLGQRYLDSTFCTWYATGGSTSATPKLQGAGADAVGTMFEKYADNATNVAGGGGEYTVVEGFGWSNGVLLWAADTFADKLKRPDCGNITAANVNPGKRSVRSAVELDARDAKWTKMFGSVARRQAEKRDAEKRTY</sequence>